<proteinExistence type="predicted"/>
<dbReference type="Proteomes" id="UP000233120">
    <property type="component" value="Unassembled WGS sequence"/>
</dbReference>
<name>A0A2K6E1C4_MACNE</name>
<reference evidence="1" key="2">
    <citation type="submission" date="2025-09" db="UniProtKB">
        <authorList>
            <consortium name="Ensembl"/>
        </authorList>
    </citation>
    <scope>IDENTIFICATION</scope>
</reference>
<dbReference type="AlphaFoldDB" id="A0A2K6E1C4"/>
<dbReference type="Bgee" id="ENSMNEG00000043700">
    <property type="expression patterns" value="Expressed in cerebellum and 12 other cell types or tissues"/>
</dbReference>
<evidence type="ECO:0000313" key="1">
    <source>
        <dbReference type="Ensembl" id="ENSMNEP00000041966.1"/>
    </source>
</evidence>
<organism evidence="1 2">
    <name type="scientific">Macaca nemestrina</name>
    <name type="common">Pig-tailed macaque</name>
    <dbReference type="NCBI Taxonomy" id="9545"/>
    <lineage>
        <taxon>Eukaryota</taxon>
        <taxon>Metazoa</taxon>
        <taxon>Chordata</taxon>
        <taxon>Craniata</taxon>
        <taxon>Vertebrata</taxon>
        <taxon>Euteleostomi</taxon>
        <taxon>Mammalia</taxon>
        <taxon>Eutheria</taxon>
        <taxon>Euarchontoglires</taxon>
        <taxon>Primates</taxon>
        <taxon>Haplorrhini</taxon>
        <taxon>Catarrhini</taxon>
        <taxon>Cercopithecidae</taxon>
        <taxon>Cercopithecinae</taxon>
        <taxon>Macaca</taxon>
    </lineage>
</organism>
<sequence length="76" mass="8860">MKEKEGEEYQKQRGDHLVGSERKSLCYLTCIANTCKHFRSHNGKKKSQVIYKFEIQTVFLISLWSPLFPGQEICPP</sequence>
<reference evidence="1" key="1">
    <citation type="submission" date="2025-08" db="UniProtKB">
        <authorList>
            <consortium name="Ensembl"/>
        </authorList>
    </citation>
    <scope>IDENTIFICATION</scope>
</reference>
<dbReference type="Ensembl" id="ENSMNET00000066468.1">
    <property type="protein sequence ID" value="ENSMNEP00000041966.1"/>
    <property type="gene ID" value="ENSMNEG00000043700.1"/>
</dbReference>
<gene>
    <name evidence="1" type="primary">BACE1</name>
</gene>
<dbReference type="GeneTree" id="ENSGT00940000157786"/>
<protein>
    <submittedName>
        <fullName evidence="1">Beta-secretase 1</fullName>
    </submittedName>
</protein>
<evidence type="ECO:0000313" key="2">
    <source>
        <dbReference type="Proteomes" id="UP000233120"/>
    </source>
</evidence>
<accession>A0A2K6E1C4</accession>
<keyword evidence="2" id="KW-1185">Reference proteome</keyword>